<evidence type="ECO:0000259" key="8">
    <source>
        <dbReference type="Pfam" id="PF02397"/>
    </source>
</evidence>
<dbReference type="InterPro" id="IPR017475">
    <property type="entry name" value="EPS_sugar_tfrase"/>
</dbReference>
<organism evidence="9 10">
    <name type="scientific">Parendozoicomonas haliclonae</name>
    <dbReference type="NCBI Taxonomy" id="1960125"/>
    <lineage>
        <taxon>Bacteria</taxon>
        <taxon>Pseudomonadati</taxon>
        <taxon>Pseudomonadota</taxon>
        <taxon>Gammaproteobacteria</taxon>
        <taxon>Oceanospirillales</taxon>
        <taxon>Endozoicomonadaceae</taxon>
        <taxon>Parendozoicomonas</taxon>
    </lineage>
</organism>
<keyword evidence="4 7" id="KW-0812">Transmembrane</keyword>
<dbReference type="OrthoDB" id="9808602at2"/>
<evidence type="ECO:0000313" key="9">
    <source>
        <dbReference type="EMBL" id="SMA31341.1"/>
    </source>
</evidence>
<feature type="transmembrane region" description="Helical" evidence="7">
    <location>
        <begin position="24"/>
        <end position="44"/>
    </location>
</feature>
<evidence type="ECO:0000256" key="5">
    <source>
        <dbReference type="ARBA" id="ARBA00022989"/>
    </source>
</evidence>
<evidence type="ECO:0000313" key="10">
    <source>
        <dbReference type="Proteomes" id="UP000196573"/>
    </source>
</evidence>
<protein>
    <submittedName>
        <fullName evidence="9">UDP-N-acetylgalactosamine-undecaprenyl-phosphate N-acetylgalactosaminephosphotransferase</fullName>
        <ecNumber evidence="9">2.7.8.40</ecNumber>
    </submittedName>
</protein>
<gene>
    <name evidence="9" type="primary">wecA</name>
    <name evidence="9" type="ORF">EHSB41UT_00001</name>
</gene>
<evidence type="ECO:0000256" key="1">
    <source>
        <dbReference type="ARBA" id="ARBA00004141"/>
    </source>
</evidence>
<sequence length="426" mass="47949">MNILNTSKYKRFDRLYEKLLYTQLTRNALGVLFIVLTTSFFFVMRITDIWLSDTKWNALVTVVLVYLISDIGISIVSKYPGVHRLKYAVPISLAVGAVALMVILLLRIDYSRSTLIISFLSAFFYIVFSSAFVHKYRRPKVAVVPCGKIDHLFSIPDVAWRPLKEPVYDGVRYDAVAVDFPALTAEWDKFVSDVSLQGRASISTDKLFESLTGRVNTQHISPGSDGGLIPSSFYSLVKRTSDICIALLAAPVVVPVVLIAAVIVKLESPGSAFFTQNRVGKGGKEFKIYKLRSMCKNSEENGAQFAASGDARVTRFGHFIRKTRIDELPQFLNILKGDMSLIGPRPEQKVFVLEFEKSIPFYGYRHVVRPGITGWAQVTHGYAGSEDETRLKLEHDLYYIKNFSLWLDILIVFKTIHTMLTGFGAR</sequence>
<dbReference type="PANTHER" id="PTHR30576">
    <property type="entry name" value="COLANIC BIOSYNTHESIS UDP-GLUCOSE LIPID CARRIER TRANSFERASE"/>
    <property type="match status" value="1"/>
</dbReference>
<evidence type="ECO:0000256" key="2">
    <source>
        <dbReference type="ARBA" id="ARBA00006464"/>
    </source>
</evidence>
<evidence type="ECO:0000256" key="6">
    <source>
        <dbReference type="ARBA" id="ARBA00023136"/>
    </source>
</evidence>
<evidence type="ECO:0000256" key="4">
    <source>
        <dbReference type="ARBA" id="ARBA00022692"/>
    </source>
</evidence>
<keyword evidence="3 9" id="KW-0808">Transferase</keyword>
<feature type="transmembrane region" description="Helical" evidence="7">
    <location>
        <begin position="114"/>
        <end position="133"/>
    </location>
</feature>
<feature type="transmembrane region" description="Helical" evidence="7">
    <location>
        <begin position="88"/>
        <end position="108"/>
    </location>
</feature>
<dbReference type="RefSeq" id="WP_087105681.1">
    <property type="nucleotide sequence ID" value="NZ_CBCSCN010000012.1"/>
</dbReference>
<name>A0A1X7ADI0_9GAMM</name>
<accession>A0A1X7ADI0</accession>
<reference evidence="9 10" key="1">
    <citation type="submission" date="2017-03" db="EMBL/GenBank/DDBJ databases">
        <authorList>
            <person name="Afonso C.L."/>
            <person name="Miller P.J."/>
            <person name="Scott M.A."/>
            <person name="Spackman E."/>
            <person name="Goraichik I."/>
            <person name="Dimitrov K.M."/>
            <person name="Suarez D.L."/>
            <person name="Swayne D.E."/>
        </authorList>
    </citation>
    <scope>NUCLEOTIDE SEQUENCE [LARGE SCALE GENOMIC DNA]</scope>
    <source>
        <strain evidence="9">SB41UT1</strain>
    </source>
</reference>
<comment type="subcellular location">
    <subcellularLocation>
        <location evidence="1">Membrane</location>
        <topology evidence="1">Multi-pass membrane protein</topology>
    </subcellularLocation>
</comment>
<feature type="transmembrane region" description="Helical" evidence="7">
    <location>
        <begin position="56"/>
        <end position="76"/>
    </location>
</feature>
<evidence type="ECO:0000256" key="7">
    <source>
        <dbReference type="SAM" id="Phobius"/>
    </source>
</evidence>
<feature type="transmembrane region" description="Helical" evidence="7">
    <location>
        <begin position="243"/>
        <end position="264"/>
    </location>
</feature>
<dbReference type="AlphaFoldDB" id="A0A1X7ADI0"/>
<dbReference type="EMBL" id="FWPT01000001">
    <property type="protein sequence ID" value="SMA31341.1"/>
    <property type="molecule type" value="Genomic_DNA"/>
</dbReference>
<proteinExistence type="inferred from homology"/>
<dbReference type="Pfam" id="PF02397">
    <property type="entry name" value="Bac_transf"/>
    <property type="match status" value="1"/>
</dbReference>
<dbReference type="EC" id="2.7.8.40" evidence="9"/>
<dbReference type="NCBIfam" id="TIGR03025">
    <property type="entry name" value="EPS_sugtrans"/>
    <property type="match status" value="1"/>
</dbReference>
<keyword evidence="6 7" id="KW-0472">Membrane</keyword>
<evidence type="ECO:0000256" key="3">
    <source>
        <dbReference type="ARBA" id="ARBA00022679"/>
    </source>
</evidence>
<dbReference type="PANTHER" id="PTHR30576:SF0">
    <property type="entry name" value="UNDECAPRENYL-PHOSPHATE N-ACETYLGALACTOSAMINYL 1-PHOSPHATE TRANSFERASE-RELATED"/>
    <property type="match status" value="1"/>
</dbReference>
<keyword evidence="10" id="KW-1185">Reference proteome</keyword>
<feature type="domain" description="Bacterial sugar transferase" evidence="8">
    <location>
        <begin position="238"/>
        <end position="420"/>
    </location>
</feature>
<comment type="similarity">
    <text evidence="2">Belongs to the bacterial sugar transferase family.</text>
</comment>
<dbReference type="GO" id="GO:0016020">
    <property type="term" value="C:membrane"/>
    <property type="evidence" value="ECO:0007669"/>
    <property type="project" value="UniProtKB-SubCell"/>
</dbReference>
<dbReference type="Proteomes" id="UP000196573">
    <property type="component" value="Unassembled WGS sequence"/>
</dbReference>
<dbReference type="GO" id="GO:0016780">
    <property type="term" value="F:phosphotransferase activity, for other substituted phosphate groups"/>
    <property type="evidence" value="ECO:0007669"/>
    <property type="project" value="TreeGrafter"/>
</dbReference>
<keyword evidence="5 7" id="KW-1133">Transmembrane helix</keyword>
<dbReference type="InterPro" id="IPR003362">
    <property type="entry name" value="Bact_transf"/>
</dbReference>